<dbReference type="InterPro" id="IPR036429">
    <property type="entry name" value="SpoA-like_sf"/>
</dbReference>
<evidence type="ECO:0000313" key="2">
    <source>
        <dbReference type="EMBL" id="URI06272.1"/>
    </source>
</evidence>
<accession>A0ABY4S2S1</accession>
<gene>
    <name evidence="2" type="ORF">MW290_10090</name>
</gene>
<dbReference type="InterPro" id="IPR001543">
    <property type="entry name" value="FliN-like_C"/>
</dbReference>
<dbReference type="EMBL" id="CP097635">
    <property type="protein sequence ID" value="URI06272.1"/>
    <property type="molecule type" value="Genomic_DNA"/>
</dbReference>
<dbReference type="SUPFAM" id="SSF101801">
    <property type="entry name" value="Surface presentation of antigens (SPOA)"/>
    <property type="match status" value="1"/>
</dbReference>
<keyword evidence="2" id="KW-0969">Cilium</keyword>
<feature type="domain" description="Flagellar motor switch protein FliN-like C-terminal" evidence="1">
    <location>
        <begin position="223"/>
        <end position="279"/>
    </location>
</feature>
<dbReference type="Pfam" id="PF01052">
    <property type="entry name" value="FliMN_C"/>
    <property type="match status" value="1"/>
</dbReference>
<evidence type="ECO:0000259" key="1">
    <source>
        <dbReference type="Pfam" id="PF01052"/>
    </source>
</evidence>
<keyword evidence="2" id="KW-0966">Cell projection</keyword>
<sequence length="286" mass="31364">MTDTISPSRTEPPMVLDAGTLGRPVHLLARISKQVREDLAELLRLRLNVRYRARFEVEQVAMRRLDTRAPDAAWLSFGAATGDIACTIERSVLMSVLAYRYGLRTPPVDPPGEAPRETATEERLAALLGQQFVELLAGRIEAGVGSPLPQRLPLFKPVGRLPPARGSWLMEARIVEHAHNSRGSICLAVSDGWMNRVWHQLTPLRAKAGEQLEQAAPLPTRLALTLVARLLQKDIPLGQLADLQVGDVIPISLGTTDVLIDDSRLFTATVAEHQGKLCLTSFADVD</sequence>
<keyword evidence="2" id="KW-0282">Flagellum</keyword>
<protein>
    <submittedName>
        <fullName evidence="2">FliM/FliN family flagellar motor C-terminal domain-containing protein</fullName>
    </submittedName>
</protein>
<proteinExistence type="predicted"/>
<name>A0ABY4S2S1_AQUTE</name>
<organism evidence="2 3">
    <name type="scientific">Aquincola tertiaricarbonis</name>
    <dbReference type="NCBI Taxonomy" id="391953"/>
    <lineage>
        <taxon>Bacteria</taxon>
        <taxon>Pseudomonadati</taxon>
        <taxon>Pseudomonadota</taxon>
        <taxon>Betaproteobacteria</taxon>
        <taxon>Burkholderiales</taxon>
        <taxon>Sphaerotilaceae</taxon>
        <taxon>Aquincola</taxon>
    </lineage>
</organism>
<dbReference type="Proteomes" id="UP001056201">
    <property type="component" value="Chromosome 1"/>
</dbReference>
<keyword evidence="3" id="KW-1185">Reference proteome</keyword>
<reference evidence="2" key="1">
    <citation type="submission" date="2022-05" db="EMBL/GenBank/DDBJ databases">
        <title>An RpoN-dependent PEP-CTERM gene is involved in floc formation of an Aquincola tertiaricarbonis strain.</title>
        <authorList>
            <person name="Qiu D."/>
            <person name="Xia M."/>
        </authorList>
    </citation>
    <scope>NUCLEOTIDE SEQUENCE</scope>
    <source>
        <strain evidence="2">RN12</strain>
    </source>
</reference>
<dbReference type="RefSeq" id="WP_250194535.1">
    <property type="nucleotide sequence ID" value="NZ_CP097635.1"/>
</dbReference>
<evidence type="ECO:0000313" key="3">
    <source>
        <dbReference type="Proteomes" id="UP001056201"/>
    </source>
</evidence>